<comment type="catalytic activity">
    <reaction evidence="10">
        <text>L-lysine(out) + L-arginine(in) = L-lysine(in) + L-arginine(out)</text>
        <dbReference type="Rhea" id="RHEA:70827"/>
        <dbReference type="ChEBI" id="CHEBI:32551"/>
        <dbReference type="ChEBI" id="CHEBI:32682"/>
    </reaction>
    <physiologicalReaction direction="left-to-right" evidence="10">
        <dbReference type="Rhea" id="RHEA:70828"/>
    </physiologicalReaction>
</comment>
<evidence type="ECO:0000313" key="21">
    <source>
        <dbReference type="EnsemblMetazoa" id="XP_038059953.1"/>
    </source>
</evidence>
<accession>A0A914A850</accession>
<comment type="catalytic activity">
    <reaction evidence="13">
        <text>L-cysteine(out) + L-arginine(in) = L-cysteine(in) + L-arginine(out)</text>
        <dbReference type="Rhea" id="RHEA:71071"/>
        <dbReference type="ChEBI" id="CHEBI:32682"/>
        <dbReference type="ChEBI" id="CHEBI:35235"/>
    </reaction>
    <physiologicalReaction direction="left-to-right" evidence="13">
        <dbReference type="Rhea" id="RHEA:71072"/>
    </physiologicalReaction>
</comment>
<evidence type="ECO:0000256" key="11">
    <source>
        <dbReference type="ARBA" id="ARBA00051814"/>
    </source>
</evidence>
<feature type="transmembrane region" description="Helical" evidence="20">
    <location>
        <begin position="425"/>
        <end position="447"/>
    </location>
</feature>
<evidence type="ECO:0000256" key="1">
    <source>
        <dbReference type="ARBA" id="ARBA00004424"/>
    </source>
</evidence>
<feature type="transmembrane region" description="Helical" evidence="20">
    <location>
        <begin position="124"/>
        <end position="149"/>
    </location>
</feature>
<dbReference type="PIRSF" id="PIRSF006060">
    <property type="entry name" value="AA_transporter"/>
    <property type="match status" value="1"/>
</dbReference>
<feature type="transmembrane region" description="Helical" evidence="20">
    <location>
        <begin position="190"/>
        <end position="211"/>
    </location>
</feature>
<keyword evidence="5" id="KW-0597">Phosphoprotein</keyword>
<dbReference type="FunFam" id="1.20.1740.10:FF:000015">
    <property type="entry name" value="B(0,+)-type amino acid transporter 1"/>
    <property type="match status" value="1"/>
</dbReference>
<evidence type="ECO:0000256" key="10">
    <source>
        <dbReference type="ARBA" id="ARBA00051323"/>
    </source>
</evidence>
<dbReference type="InterPro" id="IPR050598">
    <property type="entry name" value="AminoAcid_Transporter"/>
</dbReference>
<dbReference type="GeneID" id="119730954"/>
<feature type="transmembrane region" description="Helical" evidence="20">
    <location>
        <begin position="75"/>
        <end position="103"/>
    </location>
</feature>
<dbReference type="GO" id="GO:0016324">
    <property type="term" value="C:apical plasma membrane"/>
    <property type="evidence" value="ECO:0007669"/>
    <property type="project" value="UniProtKB-SubCell"/>
</dbReference>
<evidence type="ECO:0000313" key="22">
    <source>
        <dbReference type="Proteomes" id="UP000887568"/>
    </source>
</evidence>
<sequence>MTVTARNGRKGPGETGSGGSSDSLNSSVENESMESTVQLKREVGLVRAVSLIVGAMIGSGIFISPKGVLLSANSVGMSLVVWFLCAVISALGGMCFAELGAVVPLAGGQYQYVLHAYGNLPGFMVAWSLVVIMKPGSVALTAITLGTYISDYVIAGDCAPPREAVQLFAILTVMLIAFINCVGVRLASGLSVVFSGAKVIALMVIIIAGLVKVSQGHTEYLDPSVSFEGSSTQFLGYGLAFYYGFWAYGGWEILNSITEELRNPSRNIPLAIGIAIPVVTTIYLLTNIAYFTTLSPTELLASSAVAVTFAERTLGSMAWVIPLGVCISTFGHLLGSILAAPRTAFAAGREGHMLKVLSMINVKRYTPLPAIVLQATISIVFILLGDFKSILIFSGFVNYIFDGATFMAVLILRRKYPDKPRPFRVNILIPIIATVVCVFMILAPLISDPTWEYLYAFVVMAIGLLVYLVFVWGKRQLPFMNHTTLFLQKFLLVTTSTEDSSIHE</sequence>
<dbReference type="GO" id="GO:0015179">
    <property type="term" value="F:L-amino acid transmembrane transporter activity"/>
    <property type="evidence" value="ECO:0007669"/>
    <property type="project" value="TreeGrafter"/>
</dbReference>
<dbReference type="AlphaFoldDB" id="A0A914A850"/>
<evidence type="ECO:0000256" key="15">
    <source>
        <dbReference type="ARBA" id="ARBA00074336"/>
    </source>
</evidence>
<feature type="transmembrane region" description="Helical" evidence="20">
    <location>
        <begin position="453"/>
        <end position="472"/>
    </location>
</feature>
<dbReference type="PANTHER" id="PTHR11785">
    <property type="entry name" value="AMINO ACID TRANSPORTER"/>
    <property type="match status" value="1"/>
</dbReference>
<keyword evidence="8 20" id="KW-0472">Membrane</keyword>
<evidence type="ECO:0000256" key="14">
    <source>
        <dbReference type="ARBA" id="ARBA00052732"/>
    </source>
</evidence>
<comment type="subcellular location">
    <subcellularLocation>
        <location evidence="1">Apical cell membrane</location>
        <topology evidence="1">Multi-pass membrane protein</topology>
    </subcellularLocation>
</comment>
<keyword evidence="4" id="KW-1003">Cell membrane</keyword>
<keyword evidence="7 20" id="KW-1133">Transmembrane helix</keyword>
<evidence type="ECO:0000256" key="13">
    <source>
        <dbReference type="ARBA" id="ARBA00052179"/>
    </source>
</evidence>
<dbReference type="EnsemblMetazoa" id="XM_038204025.1">
    <property type="protein sequence ID" value="XP_038059953.1"/>
    <property type="gene ID" value="LOC119730954"/>
</dbReference>
<evidence type="ECO:0000256" key="20">
    <source>
        <dbReference type="SAM" id="Phobius"/>
    </source>
</evidence>
<feature type="transmembrane region" description="Helical" evidence="20">
    <location>
        <begin position="231"/>
        <end position="249"/>
    </location>
</feature>
<evidence type="ECO:0000256" key="8">
    <source>
        <dbReference type="ARBA" id="ARBA00023136"/>
    </source>
</evidence>
<feature type="transmembrane region" description="Helical" evidence="20">
    <location>
        <begin position="365"/>
        <end position="384"/>
    </location>
</feature>
<comment type="similarity">
    <text evidence="2">Belongs to the amino acid-polyamine-organocation (APC) superfamily.</text>
</comment>
<evidence type="ECO:0000256" key="3">
    <source>
        <dbReference type="ARBA" id="ARBA00022448"/>
    </source>
</evidence>
<feature type="transmembrane region" description="Helical" evidence="20">
    <location>
        <begin position="319"/>
        <end position="344"/>
    </location>
</feature>
<comment type="catalytic activity">
    <reaction evidence="12">
        <text>L-histidine(out) + L-arginine(in) = L-histidine(in) + L-arginine(out)</text>
        <dbReference type="Rhea" id="RHEA:71063"/>
        <dbReference type="ChEBI" id="CHEBI:32682"/>
        <dbReference type="ChEBI" id="CHEBI:57595"/>
    </reaction>
    <physiologicalReaction direction="left-to-right" evidence="12">
        <dbReference type="Rhea" id="RHEA:71064"/>
    </physiologicalReaction>
</comment>
<keyword evidence="22" id="KW-1185">Reference proteome</keyword>
<proteinExistence type="inferred from homology"/>
<evidence type="ECO:0000256" key="9">
    <source>
        <dbReference type="ARBA" id="ARBA00023157"/>
    </source>
</evidence>
<dbReference type="InterPro" id="IPR002293">
    <property type="entry name" value="AA/rel_permease1"/>
</dbReference>
<organism evidence="21 22">
    <name type="scientific">Patiria miniata</name>
    <name type="common">Bat star</name>
    <name type="synonym">Asterina miniata</name>
    <dbReference type="NCBI Taxonomy" id="46514"/>
    <lineage>
        <taxon>Eukaryota</taxon>
        <taxon>Metazoa</taxon>
        <taxon>Echinodermata</taxon>
        <taxon>Eleutherozoa</taxon>
        <taxon>Asterozoa</taxon>
        <taxon>Asteroidea</taxon>
        <taxon>Valvatacea</taxon>
        <taxon>Valvatida</taxon>
        <taxon>Asterinidae</taxon>
        <taxon>Patiria</taxon>
    </lineage>
</organism>
<evidence type="ECO:0000256" key="17">
    <source>
        <dbReference type="ARBA" id="ARBA00083296"/>
    </source>
</evidence>
<dbReference type="PANTHER" id="PTHR11785:SF512">
    <property type="entry name" value="SOBREMESA, ISOFORM B"/>
    <property type="match status" value="1"/>
</dbReference>
<evidence type="ECO:0000256" key="18">
    <source>
        <dbReference type="ARBA" id="ARBA00093193"/>
    </source>
</evidence>
<feature type="transmembrane region" description="Helical" evidence="20">
    <location>
        <begin position="390"/>
        <end position="413"/>
    </location>
</feature>
<keyword evidence="3" id="KW-0813">Transport</keyword>
<dbReference type="Gene3D" id="1.20.1740.10">
    <property type="entry name" value="Amino acid/polyamine transporter I"/>
    <property type="match status" value="1"/>
</dbReference>
<feature type="transmembrane region" description="Helical" evidence="20">
    <location>
        <begin position="45"/>
        <end position="63"/>
    </location>
</feature>
<name>A0A914A850_PATMI</name>
<dbReference type="Proteomes" id="UP000887568">
    <property type="component" value="Unplaced"/>
</dbReference>
<evidence type="ECO:0000256" key="7">
    <source>
        <dbReference type="ARBA" id="ARBA00022989"/>
    </source>
</evidence>
<dbReference type="OMA" id="YIIPGDC"/>
<comment type="catalytic activity">
    <reaction evidence="14">
        <text>L-leucine(out) + L-arginine(in) = L-leucine(in) + L-arginine(out)</text>
        <dbReference type="Rhea" id="RHEA:71059"/>
        <dbReference type="ChEBI" id="CHEBI:32682"/>
        <dbReference type="ChEBI" id="CHEBI:57427"/>
    </reaction>
    <physiologicalReaction direction="left-to-right" evidence="14">
        <dbReference type="Rhea" id="RHEA:71060"/>
    </physiologicalReaction>
</comment>
<evidence type="ECO:0000256" key="2">
    <source>
        <dbReference type="ARBA" id="ARBA00009523"/>
    </source>
</evidence>
<evidence type="ECO:0000256" key="5">
    <source>
        <dbReference type="ARBA" id="ARBA00022553"/>
    </source>
</evidence>
<evidence type="ECO:0000256" key="4">
    <source>
        <dbReference type="ARBA" id="ARBA00022475"/>
    </source>
</evidence>
<evidence type="ECO:0000256" key="19">
    <source>
        <dbReference type="SAM" id="MobiDB-lite"/>
    </source>
</evidence>
<reference evidence="21" key="1">
    <citation type="submission" date="2022-11" db="UniProtKB">
        <authorList>
            <consortium name="EnsemblMetazoa"/>
        </authorList>
    </citation>
    <scope>IDENTIFICATION</scope>
</reference>
<feature type="transmembrane region" description="Helical" evidence="20">
    <location>
        <begin position="270"/>
        <end position="291"/>
    </location>
</feature>
<evidence type="ECO:0000256" key="16">
    <source>
        <dbReference type="ARBA" id="ARBA00079910"/>
    </source>
</evidence>
<keyword evidence="9" id="KW-1015">Disulfide bond</keyword>
<dbReference type="RefSeq" id="XP_038059953.1">
    <property type="nucleotide sequence ID" value="XM_038204025.1"/>
</dbReference>
<dbReference type="OrthoDB" id="5982228at2759"/>
<protein>
    <recommendedName>
        <fullName evidence="15">b(0,+)-type amino acid transporter 1</fullName>
    </recommendedName>
    <alternativeName>
        <fullName evidence="16">Glycoprotein-associated amino acid transporter b0,+AT1</fullName>
    </alternativeName>
    <alternativeName>
        <fullName evidence="17">Solute carrier family 7 member 9</fullName>
    </alternativeName>
</protein>
<keyword evidence="6 20" id="KW-0812">Transmembrane</keyword>
<feature type="region of interest" description="Disordered" evidence="19">
    <location>
        <begin position="1"/>
        <end position="27"/>
    </location>
</feature>
<comment type="catalytic activity">
    <reaction evidence="11">
        <text>L-cystine(out) + L-arginine(in) = L-cystine(in) + L-arginine(out)</text>
        <dbReference type="Rhea" id="RHEA:71075"/>
        <dbReference type="ChEBI" id="CHEBI:32682"/>
        <dbReference type="ChEBI" id="CHEBI:35491"/>
    </reaction>
    <physiologicalReaction direction="left-to-right" evidence="11">
        <dbReference type="Rhea" id="RHEA:71076"/>
    </physiologicalReaction>
</comment>
<dbReference type="Pfam" id="PF13520">
    <property type="entry name" value="AA_permease_2"/>
    <property type="match status" value="1"/>
</dbReference>
<evidence type="ECO:0000256" key="6">
    <source>
        <dbReference type="ARBA" id="ARBA00022692"/>
    </source>
</evidence>
<feature type="transmembrane region" description="Helical" evidence="20">
    <location>
        <begin position="164"/>
        <end position="183"/>
    </location>
</feature>
<evidence type="ECO:0000256" key="12">
    <source>
        <dbReference type="ARBA" id="ARBA00051835"/>
    </source>
</evidence>
<comment type="catalytic activity">
    <reaction evidence="18">
        <text>L-phenylalanine(out) + L-arginine(in) = L-phenylalanine(in) + L-arginine(out)</text>
        <dbReference type="Rhea" id="RHEA:71067"/>
        <dbReference type="ChEBI" id="CHEBI:32682"/>
        <dbReference type="ChEBI" id="CHEBI:58095"/>
    </reaction>
    <physiologicalReaction direction="left-to-right" evidence="18">
        <dbReference type="Rhea" id="RHEA:71068"/>
    </physiologicalReaction>
</comment>